<feature type="region of interest" description="Disordered" evidence="1">
    <location>
        <begin position="406"/>
        <end position="479"/>
    </location>
</feature>
<dbReference type="EMBL" id="JAPCWZ010000001">
    <property type="protein sequence ID" value="KAK8880220.1"/>
    <property type="molecule type" value="Genomic_DNA"/>
</dbReference>
<feature type="region of interest" description="Disordered" evidence="1">
    <location>
        <begin position="48"/>
        <end position="87"/>
    </location>
</feature>
<dbReference type="Proteomes" id="UP001390339">
    <property type="component" value="Unassembled WGS sequence"/>
</dbReference>
<evidence type="ECO:0000313" key="3">
    <source>
        <dbReference type="Proteomes" id="UP001390339"/>
    </source>
</evidence>
<sequence>MASRSFRPRVARPEAPAPATAAAAAAAAPAANAELDVDAAPAVPVAATTAADSVPDSDLDYNVDSGDDGDEDNITALPKKQTPRPATDVAENKELALLSHFRNLAKEVQGSIILATKYLDEESRRARAWLKQVPVPSEADALSYIPPPPAGWTDEDEEALLLQWQGSQEQQALKEKLDNLTKPLWRTFLRLFQTAPSCLISPQNGLQYCDKLIDGVTPTPNWSHNFSNRLRKLACHGIFHGRVELLHLALLWVAACRSDYRGAIRWHNPSSDILLTDLVKNMRQQDGSKTVKALHSEVRNAYGPKGPASAMSDLLRGIEKRAFPDKIAVPPPTRPEAIEILDISASDLRVVKKAANAVKCLGFPAYHSMAMSSRAVANALGTAQKDYPSTDADMYRVREAAALSVQRFQARPVHEPTDETDDNSPDSAKDGVRAPATEDSDEEMEGNSDPMDSDNAGSGGGGNLAPAGTMYDPIDLDDD</sequence>
<comment type="caution">
    <text evidence="2">The sequence shown here is derived from an EMBL/GenBank/DDBJ whole genome shotgun (WGS) entry which is preliminary data.</text>
</comment>
<gene>
    <name evidence="2" type="ORF">PGQ11_001514</name>
</gene>
<protein>
    <submittedName>
        <fullName evidence="2">Uncharacterized protein</fullName>
    </submittedName>
</protein>
<name>A0ABR2JQE6_9PEZI</name>
<reference evidence="2 3" key="1">
    <citation type="journal article" date="2024" name="IMA Fungus">
        <title>Apiospora arundinis, a panoply of carbohydrate-active enzymes and secondary metabolites.</title>
        <authorList>
            <person name="Sorensen T."/>
            <person name="Petersen C."/>
            <person name="Muurmann A.T."/>
            <person name="Christiansen J.V."/>
            <person name="Brundto M.L."/>
            <person name="Overgaard C.K."/>
            <person name="Boysen A.T."/>
            <person name="Wollenberg R.D."/>
            <person name="Larsen T.O."/>
            <person name="Sorensen J.L."/>
            <person name="Nielsen K.L."/>
            <person name="Sondergaard T.E."/>
        </authorList>
    </citation>
    <scope>NUCLEOTIDE SEQUENCE [LARGE SCALE GENOMIC DNA]</scope>
    <source>
        <strain evidence="2 3">AAU 773</strain>
    </source>
</reference>
<feature type="compositionally biased region" description="Acidic residues" evidence="1">
    <location>
        <begin position="55"/>
        <end position="73"/>
    </location>
</feature>
<evidence type="ECO:0000256" key="1">
    <source>
        <dbReference type="SAM" id="MobiDB-lite"/>
    </source>
</evidence>
<keyword evidence="3" id="KW-1185">Reference proteome</keyword>
<proteinExistence type="predicted"/>
<evidence type="ECO:0000313" key="2">
    <source>
        <dbReference type="EMBL" id="KAK8880220.1"/>
    </source>
</evidence>
<organism evidence="2 3">
    <name type="scientific">Apiospora arundinis</name>
    <dbReference type="NCBI Taxonomy" id="335852"/>
    <lineage>
        <taxon>Eukaryota</taxon>
        <taxon>Fungi</taxon>
        <taxon>Dikarya</taxon>
        <taxon>Ascomycota</taxon>
        <taxon>Pezizomycotina</taxon>
        <taxon>Sordariomycetes</taxon>
        <taxon>Xylariomycetidae</taxon>
        <taxon>Amphisphaeriales</taxon>
        <taxon>Apiosporaceae</taxon>
        <taxon>Apiospora</taxon>
    </lineage>
</organism>
<accession>A0ABR2JQE6</accession>